<dbReference type="Gene3D" id="3.30.70.100">
    <property type="match status" value="1"/>
</dbReference>
<evidence type="ECO:0000313" key="2">
    <source>
        <dbReference type="EMBL" id="ALS74582.1"/>
    </source>
</evidence>
<dbReference type="PROSITE" id="PS51725">
    <property type="entry name" value="ABM"/>
    <property type="match status" value="1"/>
</dbReference>
<sequence>MNIYMTTGTYEFMKKMREKHADETMVLMQGENTTLLLHETEGKSIFQTPRRFEVVDGTGEFREKGFFVMNNIPVADEGRPVFEHRFKNRAGAIENEPGYVAFRVLRPLDSDTYVVLTEWESPAFYEKWKESQAFAKAHSEKPQEEAEKPRANIFSGSSYVTMYKAKPEEDA</sequence>
<dbReference type="EMBL" id="CP013659">
    <property type="protein sequence ID" value="ALS74582.1"/>
    <property type="molecule type" value="Genomic_DNA"/>
</dbReference>
<evidence type="ECO:0000259" key="1">
    <source>
        <dbReference type="PROSITE" id="PS51725"/>
    </source>
</evidence>
<reference evidence="2" key="1">
    <citation type="submission" date="2016-01" db="EMBL/GenBank/DDBJ databases">
        <title>Complete genome of Planococcus rifietoensis type strain M8.</title>
        <authorList>
            <person name="See-Too W.S."/>
        </authorList>
    </citation>
    <scope>NUCLEOTIDE SEQUENCE [LARGE SCALE GENOMIC DNA]</scope>
    <source>
        <strain evidence="2">M8</strain>
    </source>
</reference>
<dbReference type="AlphaFoldDB" id="A0A0U2Q7B3"/>
<dbReference type="Pfam" id="PF03992">
    <property type="entry name" value="ABM"/>
    <property type="match status" value="1"/>
</dbReference>
<protein>
    <submittedName>
        <fullName evidence="2">Signal transduction protein TRAP</fullName>
    </submittedName>
</protein>
<dbReference type="PANTHER" id="PTHR34474:SF2">
    <property type="entry name" value="SIGNAL TRANSDUCTION PROTEIN TRAP"/>
    <property type="match status" value="1"/>
</dbReference>
<evidence type="ECO:0000313" key="3">
    <source>
        <dbReference type="Proteomes" id="UP000067683"/>
    </source>
</evidence>
<gene>
    <name evidence="2" type="ORF">AUC31_04685</name>
</gene>
<proteinExistence type="predicted"/>
<dbReference type="STRING" id="200991.AUC31_04685"/>
<dbReference type="RefSeq" id="WP_058381289.1">
    <property type="nucleotide sequence ID" value="NZ_CP013659.2"/>
</dbReference>
<dbReference type="PANTHER" id="PTHR34474">
    <property type="entry name" value="SIGNAL TRANSDUCTION PROTEIN TRAP"/>
    <property type="match status" value="1"/>
</dbReference>
<accession>A0A0U2Q7B3</accession>
<name>A0A0U2Q7B3_9BACL</name>
<organism evidence="2 3">
    <name type="scientific">Planococcus rifietoensis</name>
    <dbReference type="NCBI Taxonomy" id="200991"/>
    <lineage>
        <taxon>Bacteria</taxon>
        <taxon>Bacillati</taxon>
        <taxon>Bacillota</taxon>
        <taxon>Bacilli</taxon>
        <taxon>Bacillales</taxon>
        <taxon>Caryophanaceae</taxon>
        <taxon>Planococcus</taxon>
    </lineage>
</organism>
<dbReference type="SUPFAM" id="SSF54909">
    <property type="entry name" value="Dimeric alpha+beta barrel"/>
    <property type="match status" value="1"/>
</dbReference>
<dbReference type="InterPro" id="IPR007138">
    <property type="entry name" value="ABM_dom"/>
</dbReference>
<dbReference type="InterPro" id="IPR050404">
    <property type="entry name" value="Heme-degrading_MO"/>
</dbReference>
<dbReference type="KEGG" id="prt:AUC31_04685"/>
<dbReference type="Proteomes" id="UP000067683">
    <property type="component" value="Chromosome"/>
</dbReference>
<dbReference type="OrthoDB" id="2352283at2"/>
<keyword evidence="3" id="KW-1185">Reference proteome</keyword>
<dbReference type="InterPro" id="IPR011008">
    <property type="entry name" value="Dimeric_a/b-barrel"/>
</dbReference>
<feature type="domain" description="ABM" evidence="1">
    <location>
        <begin position="66"/>
        <end position="154"/>
    </location>
</feature>